<dbReference type="EMBL" id="GBXM01087041">
    <property type="protein sequence ID" value="JAH21536.1"/>
    <property type="molecule type" value="Transcribed_RNA"/>
</dbReference>
<dbReference type="AlphaFoldDB" id="A0A0E9PFB3"/>
<reference evidence="2" key="1">
    <citation type="submission" date="2014-11" db="EMBL/GenBank/DDBJ databases">
        <authorList>
            <person name="Amaro Gonzalez C."/>
        </authorList>
    </citation>
    <scope>NUCLEOTIDE SEQUENCE</scope>
</reference>
<name>A0A0E9PFB3_ANGAN</name>
<protein>
    <submittedName>
        <fullName evidence="2">Uncharacterized protein</fullName>
    </submittedName>
</protein>
<feature type="region of interest" description="Disordered" evidence="1">
    <location>
        <begin position="1"/>
        <end position="30"/>
    </location>
</feature>
<dbReference type="EMBL" id="GBXM01087351">
    <property type="protein sequence ID" value="JAH21226.1"/>
    <property type="molecule type" value="Transcribed_RNA"/>
</dbReference>
<organism evidence="2">
    <name type="scientific">Anguilla anguilla</name>
    <name type="common">European freshwater eel</name>
    <name type="synonym">Muraena anguilla</name>
    <dbReference type="NCBI Taxonomy" id="7936"/>
    <lineage>
        <taxon>Eukaryota</taxon>
        <taxon>Metazoa</taxon>
        <taxon>Chordata</taxon>
        <taxon>Craniata</taxon>
        <taxon>Vertebrata</taxon>
        <taxon>Euteleostomi</taxon>
        <taxon>Actinopterygii</taxon>
        <taxon>Neopterygii</taxon>
        <taxon>Teleostei</taxon>
        <taxon>Anguilliformes</taxon>
        <taxon>Anguillidae</taxon>
        <taxon>Anguilla</taxon>
    </lineage>
</organism>
<proteinExistence type="predicted"/>
<accession>A0A0E9PFB3</accession>
<evidence type="ECO:0000256" key="1">
    <source>
        <dbReference type="SAM" id="MobiDB-lite"/>
    </source>
</evidence>
<sequence length="30" mass="3344">MTSFTPHEPVCSETATRESAPDNANIFKVY</sequence>
<reference evidence="2" key="2">
    <citation type="journal article" date="2015" name="Fish Shellfish Immunol.">
        <title>Early steps in the European eel (Anguilla anguilla)-Vibrio vulnificus interaction in the gills: Role of the RtxA13 toxin.</title>
        <authorList>
            <person name="Callol A."/>
            <person name="Pajuelo D."/>
            <person name="Ebbesson L."/>
            <person name="Teles M."/>
            <person name="MacKenzie S."/>
            <person name="Amaro C."/>
        </authorList>
    </citation>
    <scope>NUCLEOTIDE SEQUENCE</scope>
</reference>
<evidence type="ECO:0000313" key="2">
    <source>
        <dbReference type="EMBL" id="JAH02962.1"/>
    </source>
</evidence>
<dbReference type="EMBL" id="GBXM01105615">
    <property type="protein sequence ID" value="JAH02962.1"/>
    <property type="molecule type" value="Transcribed_RNA"/>
</dbReference>